<reference evidence="2 3" key="1">
    <citation type="submission" date="2018-06" db="EMBL/GenBank/DDBJ databases">
        <title>Comparative genomics reveals the genomic features of Rhizophagus irregularis, R. cerebriforme, R. diaphanum and Gigaspora rosea, and their symbiotic lifestyle signature.</title>
        <authorList>
            <person name="Morin E."/>
            <person name="San Clemente H."/>
            <person name="Chen E.C.H."/>
            <person name="De La Providencia I."/>
            <person name="Hainaut M."/>
            <person name="Kuo A."/>
            <person name="Kohler A."/>
            <person name="Murat C."/>
            <person name="Tang N."/>
            <person name="Roy S."/>
            <person name="Loubradou J."/>
            <person name="Henrissat B."/>
            <person name="Grigoriev I.V."/>
            <person name="Corradi N."/>
            <person name="Roux C."/>
            <person name="Martin F.M."/>
        </authorList>
    </citation>
    <scope>NUCLEOTIDE SEQUENCE [LARGE SCALE GENOMIC DNA]</scope>
    <source>
        <strain evidence="2 3">DAOM 194757</strain>
    </source>
</reference>
<keyword evidence="1" id="KW-1133">Transmembrane helix</keyword>
<dbReference type="Proteomes" id="UP000266673">
    <property type="component" value="Unassembled WGS sequence"/>
</dbReference>
<gene>
    <name evidence="2" type="ORF">C2G38_2208712</name>
</gene>
<dbReference type="AlphaFoldDB" id="A0A397UK77"/>
<organism evidence="2 3">
    <name type="scientific">Gigaspora rosea</name>
    <dbReference type="NCBI Taxonomy" id="44941"/>
    <lineage>
        <taxon>Eukaryota</taxon>
        <taxon>Fungi</taxon>
        <taxon>Fungi incertae sedis</taxon>
        <taxon>Mucoromycota</taxon>
        <taxon>Glomeromycotina</taxon>
        <taxon>Glomeromycetes</taxon>
        <taxon>Diversisporales</taxon>
        <taxon>Gigasporaceae</taxon>
        <taxon>Gigaspora</taxon>
    </lineage>
</organism>
<keyword evidence="1" id="KW-0812">Transmembrane</keyword>
<evidence type="ECO:0000313" key="2">
    <source>
        <dbReference type="EMBL" id="RIB09527.1"/>
    </source>
</evidence>
<dbReference type="EMBL" id="QKWP01001365">
    <property type="protein sequence ID" value="RIB09527.1"/>
    <property type="molecule type" value="Genomic_DNA"/>
</dbReference>
<name>A0A397UK77_9GLOM</name>
<accession>A0A397UK77</accession>
<feature type="transmembrane region" description="Helical" evidence="1">
    <location>
        <begin position="20"/>
        <end position="42"/>
    </location>
</feature>
<sequence>MHRGALLELLLRRRSWKNAVVDFIAFGTVFGVAIVVVGVTLLGQSMAGMALVEVAICRS</sequence>
<evidence type="ECO:0000313" key="3">
    <source>
        <dbReference type="Proteomes" id="UP000266673"/>
    </source>
</evidence>
<proteinExistence type="predicted"/>
<protein>
    <submittedName>
        <fullName evidence="2">Uncharacterized protein</fullName>
    </submittedName>
</protein>
<comment type="caution">
    <text evidence="2">The sequence shown here is derived from an EMBL/GenBank/DDBJ whole genome shotgun (WGS) entry which is preliminary data.</text>
</comment>
<keyword evidence="3" id="KW-1185">Reference proteome</keyword>
<evidence type="ECO:0000256" key="1">
    <source>
        <dbReference type="SAM" id="Phobius"/>
    </source>
</evidence>
<keyword evidence="1" id="KW-0472">Membrane</keyword>